<dbReference type="Gramene" id="PSS24621">
    <property type="protein sequence ID" value="PSS24621"/>
    <property type="gene ID" value="CEY00_Acc09536"/>
</dbReference>
<dbReference type="PANTHER" id="PTHR33156:SF59">
    <property type="entry name" value="PROTEIN NUCLEAR FUSION DEFECTIVE 6, CHLOROPLASTIC_MITOCHONDRIAL-LIKE"/>
    <property type="match status" value="1"/>
</dbReference>
<keyword evidence="2" id="KW-1185">Reference proteome</keyword>
<dbReference type="EMBL" id="NKQK01000008">
    <property type="protein sequence ID" value="PSS24621.1"/>
    <property type="molecule type" value="Genomic_DNA"/>
</dbReference>
<dbReference type="InterPro" id="IPR043459">
    <property type="entry name" value="NFD6/NOXY2-like"/>
</dbReference>
<reference evidence="1 2" key="1">
    <citation type="submission" date="2017-07" db="EMBL/GenBank/DDBJ databases">
        <title>An improved, manually edited Actinidia chinensis var. chinensis (kiwifruit) genome highlights the challenges associated with draft genomes and gene prediction in plants.</title>
        <authorList>
            <person name="Pilkington S."/>
            <person name="Crowhurst R."/>
            <person name="Hilario E."/>
            <person name="Nardozza S."/>
            <person name="Fraser L."/>
            <person name="Peng Y."/>
            <person name="Gunaseelan K."/>
            <person name="Simpson R."/>
            <person name="Tahir J."/>
            <person name="Deroles S."/>
            <person name="Templeton K."/>
            <person name="Luo Z."/>
            <person name="Davy M."/>
            <person name="Cheng C."/>
            <person name="Mcneilage M."/>
            <person name="Scaglione D."/>
            <person name="Liu Y."/>
            <person name="Zhang Q."/>
            <person name="Datson P."/>
            <person name="De Silva N."/>
            <person name="Gardiner S."/>
            <person name="Bassett H."/>
            <person name="Chagne D."/>
            <person name="Mccallum J."/>
            <person name="Dzierzon H."/>
            <person name="Deng C."/>
            <person name="Wang Y.-Y."/>
            <person name="Barron N."/>
            <person name="Manako K."/>
            <person name="Bowen J."/>
            <person name="Foster T."/>
            <person name="Erridge Z."/>
            <person name="Tiffin H."/>
            <person name="Waite C."/>
            <person name="Davies K."/>
            <person name="Grierson E."/>
            <person name="Laing W."/>
            <person name="Kirk R."/>
            <person name="Chen X."/>
            <person name="Wood M."/>
            <person name="Montefiori M."/>
            <person name="Brummell D."/>
            <person name="Schwinn K."/>
            <person name="Catanach A."/>
            <person name="Fullerton C."/>
            <person name="Li D."/>
            <person name="Meiyalaghan S."/>
            <person name="Nieuwenhuizen N."/>
            <person name="Read N."/>
            <person name="Prakash R."/>
            <person name="Hunter D."/>
            <person name="Zhang H."/>
            <person name="Mckenzie M."/>
            <person name="Knabel M."/>
            <person name="Harris A."/>
            <person name="Allan A."/>
            <person name="Chen A."/>
            <person name="Janssen B."/>
            <person name="Plunkett B."/>
            <person name="Dwamena C."/>
            <person name="Voogd C."/>
            <person name="Leif D."/>
            <person name="Lafferty D."/>
            <person name="Souleyre E."/>
            <person name="Varkonyi-Gasic E."/>
            <person name="Gambi F."/>
            <person name="Hanley J."/>
            <person name="Yao J.-L."/>
            <person name="Cheung J."/>
            <person name="David K."/>
            <person name="Warren B."/>
            <person name="Marsh K."/>
            <person name="Snowden K."/>
            <person name="Lin-Wang K."/>
            <person name="Brian L."/>
            <person name="Martinez-Sanchez M."/>
            <person name="Wang M."/>
            <person name="Ileperuma N."/>
            <person name="Macnee N."/>
            <person name="Campin R."/>
            <person name="Mcatee P."/>
            <person name="Drummond R."/>
            <person name="Espley R."/>
            <person name="Ireland H."/>
            <person name="Wu R."/>
            <person name="Atkinson R."/>
            <person name="Karunairetnam S."/>
            <person name="Bulley S."/>
            <person name="Chunkath S."/>
            <person name="Hanley Z."/>
            <person name="Storey R."/>
            <person name="Thrimawithana A."/>
            <person name="Thomson S."/>
            <person name="David C."/>
            <person name="Testolin R."/>
        </authorList>
    </citation>
    <scope>NUCLEOTIDE SEQUENCE [LARGE SCALE GENOMIC DNA]</scope>
    <source>
        <strain evidence="2">cv. Red5</strain>
        <tissue evidence="1">Young leaf</tissue>
    </source>
</reference>
<dbReference type="Proteomes" id="UP000241394">
    <property type="component" value="Chromosome LG8"/>
</dbReference>
<dbReference type="GO" id="GO:0005739">
    <property type="term" value="C:mitochondrion"/>
    <property type="evidence" value="ECO:0007669"/>
    <property type="project" value="TreeGrafter"/>
</dbReference>
<dbReference type="AlphaFoldDB" id="A0A2R6RAP4"/>
<evidence type="ECO:0000313" key="1">
    <source>
        <dbReference type="EMBL" id="PSS24621.1"/>
    </source>
</evidence>
<feature type="non-terminal residue" evidence="1">
    <location>
        <position position="91"/>
    </location>
</feature>
<organism evidence="1 2">
    <name type="scientific">Actinidia chinensis var. chinensis</name>
    <name type="common">Chinese soft-hair kiwi</name>
    <dbReference type="NCBI Taxonomy" id="1590841"/>
    <lineage>
        <taxon>Eukaryota</taxon>
        <taxon>Viridiplantae</taxon>
        <taxon>Streptophyta</taxon>
        <taxon>Embryophyta</taxon>
        <taxon>Tracheophyta</taxon>
        <taxon>Spermatophyta</taxon>
        <taxon>Magnoliopsida</taxon>
        <taxon>eudicotyledons</taxon>
        <taxon>Gunneridae</taxon>
        <taxon>Pentapetalae</taxon>
        <taxon>asterids</taxon>
        <taxon>Ericales</taxon>
        <taxon>Actinidiaceae</taxon>
        <taxon>Actinidia</taxon>
    </lineage>
</organism>
<dbReference type="OMA" id="MFPFHTA"/>
<gene>
    <name evidence="1" type="ORF">CEY00_Acc09536</name>
</gene>
<dbReference type="FunCoup" id="A0A2R6RAP4">
    <property type="interactions" value="16"/>
</dbReference>
<protein>
    <submittedName>
        <fullName evidence="1">Protein NUCLEAR FUSION DEFECTIVE 6 like</fullName>
    </submittedName>
</protein>
<evidence type="ECO:0000313" key="2">
    <source>
        <dbReference type="Proteomes" id="UP000241394"/>
    </source>
</evidence>
<comment type="caution">
    <text evidence="1">The sequence shown here is derived from an EMBL/GenBank/DDBJ whole genome shotgun (WGS) entry which is preliminary data.</text>
</comment>
<dbReference type="InParanoid" id="A0A2R6RAP4"/>
<sequence>MSAVAARTAFRSATSIRSAAAKLAGGAKPKAAPYPFRVPTQKPLSSRIFRSPVEMSSVCVDSMFPFHNATASALLNSMLSVAPRPYGWTHE</sequence>
<dbReference type="OrthoDB" id="736963at2759"/>
<accession>A0A2R6RAP4</accession>
<dbReference type="STRING" id="1590841.A0A2R6RAP4"/>
<proteinExistence type="predicted"/>
<reference evidence="2" key="2">
    <citation type="journal article" date="2018" name="BMC Genomics">
        <title>A manually annotated Actinidia chinensis var. chinensis (kiwifruit) genome highlights the challenges associated with draft genomes and gene prediction in plants.</title>
        <authorList>
            <person name="Pilkington S.M."/>
            <person name="Crowhurst R."/>
            <person name="Hilario E."/>
            <person name="Nardozza S."/>
            <person name="Fraser L."/>
            <person name="Peng Y."/>
            <person name="Gunaseelan K."/>
            <person name="Simpson R."/>
            <person name="Tahir J."/>
            <person name="Deroles S.C."/>
            <person name="Templeton K."/>
            <person name="Luo Z."/>
            <person name="Davy M."/>
            <person name="Cheng C."/>
            <person name="McNeilage M."/>
            <person name="Scaglione D."/>
            <person name="Liu Y."/>
            <person name="Zhang Q."/>
            <person name="Datson P."/>
            <person name="De Silva N."/>
            <person name="Gardiner S.E."/>
            <person name="Bassett H."/>
            <person name="Chagne D."/>
            <person name="McCallum J."/>
            <person name="Dzierzon H."/>
            <person name="Deng C."/>
            <person name="Wang Y.Y."/>
            <person name="Barron L."/>
            <person name="Manako K."/>
            <person name="Bowen J."/>
            <person name="Foster T.M."/>
            <person name="Erridge Z.A."/>
            <person name="Tiffin H."/>
            <person name="Waite C.N."/>
            <person name="Davies K.M."/>
            <person name="Grierson E.P."/>
            <person name="Laing W.A."/>
            <person name="Kirk R."/>
            <person name="Chen X."/>
            <person name="Wood M."/>
            <person name="Montefiori M."/>
            <person name="Brummell D.A."/>
            <person name="Schwinn K.E."/>
            <person name="Catanach A."/>
            <person name="Fullerton C."/>
            <person name="Li D."/>
            <person name="Meiyalaghan S."/>
            <person name="Nieuwenhuizen N."/>
            <person name="Read N."/>
            <person name="Prakash R."/>
            <person name="Hunter D."/>
            <person name="Zhang H."/>
            <person name="McKenzie M."/>
            <person name="Knabel M."/>
            <person name="Harris A."/>
            <person name="Allan A.C."/>
            <person name="Gleave A."/>
            <person name="Chen A."/>
            <person name="Janssen B.J."/>
            <person name="Plunkett B."/>
            <person name="Ampomah-Dwamena C."/>
            <person name="Voogd C."/>
            <person name="Leif D."/>
            <person name="Lafferty D."/>
            <person name="Souleyre E.J.F."/>
            <person name="Varkonyi-Gasic E."/>
            <person name="Gambi F."/>
            <person name="Hanley J."/>
            <person name="Yao J.L."/>
            <person name="Cheung J."/>
            <person name="David K.M."/>
            <person name="Warren B."/>
            <person name="Marsh K."/>
            <person name="Snowden K.C."/>
            <person name="Lin-Wang K."/>
            <person name="Brian L."/>
            <person name="Martinez-Sanchez M."/>
            <person name="Wang M."/>
            <person name="Ileperuma N."/>
            <person name="Macnee N."/>
            <person name="Campin R."/>
            <person name="McAtee P."/>
            <person name="Drummond R.S.M."/>
            <person name="Espley R.V."/>
            <person name="Ireland H.S."/>
            <person name="Wu R."/>
            <person name="Atkinson R.G."/>
            <person name="Karunairetnam S."/>
            <person name="Bulley S."/>
            <person name="Chunkath S."/>
            <person name="Hanley Z."/>
            <person name="Storey R."/>
            <person name="Thrimawithana A.H."/>
            <person name="Thomson S."/>
            <person name="David C."/>
            <person name="Testolin R."/>
            <person name="Huang H."/>
            <person name="Hellens R.P."/>
            <person name="Schaffer R.J."/>
        </authorList>
    </citation>
    <scope>NUCLEOTIDE SEQUENCE [LARGE SCALE GENOMIC DNA]</scope>
    <source>
        <strain evidence="2">cv. Red5</strain>
    </source>
</reference>
<name>A0A2R6RAP4_ACTCC</name>
<dbReference type="PANTHER" id="PTHR33156">
    <property type="entry name" value="OS02G0230000 PROTEIN"/>
    <property type="match status" value="1"/>
</dbReference>